<dbReference type="EMBL" id="ML143406">
    <property type="protein sequence ID" value="TBU30354.1"/>
    <property type="molecule type" value="Genomic_DNA"/>
</dbReference>
<keyword evidence="1" id="KW-0175">Coiled coil</keyword>
<feature type="region of interest" description="Disordered" evidence="2">
    <location>
        <begin position="180"/>
        <end position="226"/>
    </location>
</feature>
<protein>
    <submittedName>
        <fullName evidence="3">Uncharacterized protein</fullName>
    </submittedName>
</protein>
<sequence>MLIRILPVHPSPNILFTLTLPDPTHDAKVDCPPAWRAQANMVEEMQDEGFGVEAPRNIHAMDKAAWHSALMTEVVFDVPARTVSCTFVDGAHVTWPLAPKGDSGNCLAALEEVVEDVQDSAAELERERARYSGDAYLHEIPSPTASTFSNAGQQPTQSVSSKHKRQRSLFSSIVSALKGALSDGSSSRNPTLPLSLPPIKIPSSSCHSRTTSTFSRTQRSPPMSPVTERPVFQLRVRPRAPIPLPEHCKVRTHSERLRHRARSKLVDTLRRYVFPMFSTTDSPSFASIECAPEVLAQEYGFPPGLYPAWIGRSVLRKTEERMREMIVEANAHGFGHPLGYTLKGHPQTVAQLRDAEDEEDDASAATSLSTTSVSTETDGSSVHTPTDSPVRSPFCPGVATPPGGPPRLSALETKAPPHVPRSPSPPSPAFDFDMSTYHVLSSIRTRLLHLLARLDSSPRQIGARARYGSDLTILEIKSRRRAWSSRDYVGGARMNLVGLATPVYSSPLARCEPVTAEALARMQAQASPASPQSPASRSLGGLADLSEEFGVSAGVRVGIRAVTKEMDAQLFPVCEEEEDELIQNTTFYQASAAGFTLDDCPDDDLWRDMRELDLESGLLAFPRPGPTPLQSGGAKAPAYAHVAHPMTRTRTQSMRKEHARLPQNALLCQPLNVKVPVPVMLDRGEAFDDALRVDDVEREGLGGEFTLSMDLPPPRRGWLQDDADVACR</sequence>
<evidence type="ECO:0000256" key="1">
    <source>
        <dbReference type="SAM" id="Coils"/>
    </source>
</evidence>
<dbReference type="AlphaFoldDB" id="A0A4Q9MR93"/>
<feature type="compositionally biased region" description="Polar residues" evidence="2">
    <location>
        <begin position="143"/>
        <end position="160"/>
    </location>
</feature>
<feature type="compositionally biased region" description="Low complexity" evidence="2">
    <location>
        <begin position="363"/>
        <end position="378"/>
    </location>
</feature>
<feature type="region of interest" description="Disordered" evidence="2">
    <location>
        <begin position="351"/>
        <end position="427"/>
    </location>
</feature>
<feature type="region of interest" description="Disordered" evidence="2">
    <location>
        <begin position="142"/>
        <end position="165"/>
    </location>
</feature>
<name>A0A4Q9MR93_9APHY</name>
<feature type="compositionally biased region" description="Low complexity" evidence="2">
    <location>
        <begin position="201"/>
        <end position="220"/>
    </location>
</feature>
<proteinExistence type="predicted"/>
<organism evidence="3">
    <name type="scientific">Dichomitus squalens</name>
    <dbReference type="NCBI Taxonomy" id="114155"/>
    <lineage>
        <taxon>Eukaryota</taxon>
        <taxon>Fungi</taxon>
        <taxon>Dikarya</taxon>
        <taxon>Basidiomycota</taxon>
        <taxon>Agaricomycotina</taxon>
        <taxon>Agaricomycetes</taxon>
        <taxon>Polyporales</taxon>
        <taxon>Polyporaceae</taxon>
        <taxon>Dichomitus</taxon>
    </lineage>
</organism>
<feature type="coiled-coil region" evidence="1">
    <location>
        <begin position="107"/>
        <end position="134"/>
    </location>
</feature>
<dbReference type="OrthoDB" id="3224257at2759"/>
<gene>
    <name evidence="3" type="ORF">BD311DRAFT_830331</name>
</gene>
<feature type="compositionally biased region" description="Polar residues" evidence="2">
    <location>
        <begin position="379"/>
        <end position="389"/>
    </location>
</feature>
<feature type="compositionally biased region" description="Pro residues" evidence="2">
    <location>
        <begin position="417"/>
        <end position="427"/>
    </location>
</feature>
<evidence type="ECO:0000313" key="3">
    <source>
        <dbReference type="EMBL" id="TBU30354.1"/>
    </source>
</evidence>
<reference evidence="3" key="1">
    <citation type="submission" date="2019-01" db="EMBL/GenBank/DDBJ databases">
        <title>Draft genome sequences of three monokaryotic isolates of the white-rot basidiomycete fungus Dichomitus squalens.</title>
        <authorList>
            <consortium name="DOE Joint Genome Institute"/>
            <person name="Lopez S.C."/>
            <person name="Andreopoulos B."/>
            <person name="Pangilinan J."/>
            <person name="Lipzen A."/>
            <person name="Riley R."/>
            <person name="Ahrendt S."/>
            <person name="Ng V."/>
            <person name="Barry K."/>
            <person name="Daum C."/>
            <person name="Grigoriev I.V."/>
            <person name="Hilden K.S."/>
            <person name="Makela M.R."/>
            <person name="de Vries R.P."/>
        </authorList>
    </citation>
    <scope>NUCLEOTIDE SEQUENCE [LARGE SCALE GENOMIC DNA]</scope>
    <source>
        <strain evidence="3">OM18370.1</strain>
    </source>
</reference>
<evidence type="ECO:0000256" key="2">
    <source>
        <dbReference type="SAM" id="MobiDB-lite"/>
    </source>
</evidence>
<dbReference type="Proteomes" id="UP000292957">
    <property type="component" value="Unassembled WGS sequence"/>
</dbReference>
<accession>A0A4Q9MR93</accession>